<dbReference type="Proteomes" id="UP001498398">
    <property type="component" value="Unassembled WGS sequence"/>
</dbReference>
<evidence type="ECO:0000313" key="3">
    <source>
        <dbReference type="Proteomes" id="UP001498398"/>
    </source>
</evidence>
<feature type="compositionally biased region" description="Polar residues" evidence="1">
    <location>
        <begin position="403"/>
        <end position="418"/>
    </location>
</feature>
<feature type="compositionally biased region" description="Polar residues" evidence="1">
    <location>
        <begin position="456"/>
        <end position="471"/>
    </location>
</feature>
<proteinExistence type="predicted"/>
<accession>A0ABR1IKJ5</accession>
<reference evidence="2 3" key="1">
    <citation type="submission" date="2024-01" db="EMBL/GenBank/DDBJ databases">
        <title>A draft genome for the cacao thread blight pathogen Marasmiellus scandens.</title>
        <authorList>
            <person name="Baruah I.K."/>
            <person name="Leung J."/>
            <person name="Bukari Y."/>
            <person name="Amoako-Attah I."/>
            <person name="Meinhardt L.W."/>
            <person name="Bailey B.A."/>
            <person name="Cohen S.P."/>
        </authorList>
    </citation>
    <scope>NUCLEOTIDE SEQUENCE [LARGE SCALE GENOMIC DNA]</scope>
    <source>
        <strain evidence="2 3">GH-19</strain>
    </source>
</reference>
<organism evidence="2 3">
    <name type="scientific">Marasmiellus scandens</name>
    <dbReference type="NCBI Taxonomy" id="2682957"/>
    <lineage>
        <taxon>Eukaryota</taxon>
        <taxon>Fungi</taxon>
        <taxon>Dikarya</taxon>
        <taxon>Basidiomycota</taxon>
        <taxon>Agaricomycotina</taxon>
        <taxon>Agaricomycetes</taxon>
        <taxon>Agaricomycetidae</taxon>
        <taxon>Agaricales</taxon>
        <taxon>Marasmiineae</taxon>
        <taxon>Omphalotaceae</taxon>
        <taxon>Marasmiellus</taxon>
    </lineage>
</organism>
<name>A0ABR1IKJ5_9AGAR</name>
<feature type="region of interest" description="Disordered" evidence="1">
    <location>
        <begin position="387"/>
        <end position="519"/>
    </location>
</feature>
<evidence type="ECO:0000256" key="1">
    <source>
        <dbReference type="SAM" id="MobiDB-lite"/>
    </source>
</evidence>
<keyword evidence="3" id="KW-1185">Reference proteome</keyword>
<sequence length="737" mass="82783">MPNPGAFSGKRFLWLTSKISGYVDAYKANKHKAKREEILRGFFRRFPVKYPDDWEPTDEEFDAVDDNAPVEEELTPTFNSPEEKEAWDVKQHELGERYKAVKGTVTRWLDYRSKLALNNGKKTKGKDNRSPAERIVRYLTGESDNKPRKIPASRLWARDCPEAKAAIREEYDKQLQLWREDKVGDKEDKSWPARTYAQIVNEHWDKLSGSEQREWGVKSKELLKEEMKQWEDNGKKGFSTDPKERQRCINILIGVTQEFIDLTAEACGWEVCTIMGGPEPADKGRINIVSIHLGPKNRNFGTVMRSGVKKQILPLFGEYLKLCFTKAECKARALDVEDAVEEMGLMDMGSSLEIFNVDDGTFVGSKSSTSKTSSNATTTSLSTAVAVPPVPSAPSNDSVSALSAPSNDTVSVTTQTLHHLTAVSPPRSHPLSPALSRPASPMAISPPASPTMPATLQTKGTLTPTSSTSEVATKKDASTTEEVAPVSERGRGRGGARGRGGKRKAVQPSSSRKKARTNVPEINESVNVDDWGAKADDCSTTPPFNEVMQQLESLEDEKLSIQSLPVPAHGPQYLINCVEMFNSCDDPVFRVLCHKWLLFEWRRRLLESTKLPSTTSRPAAVGDWIARARPVAWRPSIHAEVYSFSFEDWYHTLQPGWRDQVDGKWERLNKPAKEWARLCHSGANGFVNLLAALFFWHHGIEDMPVQGFRERQAKEKIMDSWRYYTSDVCFMLEGLLK</sequence>
<feature type="compositionally biased region" description="Low complexity" evidence="1">
    <location>
        <begin position="424"/>
        <end position="455"/>
    </location>
</feature>
<feature type="compositionally biased region" description="Low complexity" evidence="1">
    <location>
        <begin position="387"/>
        <end position="401"/>
    </location>
</feature>
<evidence type="ECO:0000313" key="2">
    <source>
        <dbReference type="EMBL" id="KAK7435282.1"/>
    </source>
</evidence>
<feature type="compositionally biased region" description="Basic residues" evidence="1">
    <location>
        <begin position="492"/>
        <end position="516"/>
    </location>
</feature>
<dbReference type="EMBL" id="JBANRG010000109">
    <property type="protein sequence ID" value="KAK7435282.1"/>
    <property type="molecule type" value="Genomic_DNA"/>
</dbReference>
<gene>
    <name evidence="2" type="primary">RBT1_24</name>
    <name evidence="2" type="ORF">VKT23_019727</name>
</gene>
<protein>
    <submittedName>
        <fullName evidence="2">SERTA domain-containing protein 3</fullName>
    </submittedName>
</protein>
<comment type="caution">
    <text evidence="2">The sequence shown here is derived from an EMBL/GenBank/DDBJ whole genome shotgun (WGS) entry which is preliminary data.</text>
</comment>